<evidence type="ECO:0000259" key="9">
    <source>
        <dbReference type="PROSITE" id="PS50893"/>
    </source>
</evidence>
<keyword evidence="5 8" id="KW-1133">Transmembrane helix</keyword>
<feature type="transmembrane region" description="Helical" evidence="8">
    <location>
        <begin position="502"/>
        <end position="525"/>
    </location>
</feature>
<dbReference type="InterPro" id="IPR017871">
    <property type="entry name" value="ABC_transporter-like_CS"/>
</dbReference>
<evidence type="ECO:0000256" key="3">
    <source>
        <dbReference type="ARBA" id="ARBA00022741"/>
    </source>
</evidence>
<feature type="transmembrane region" description="Helical" evidence="8">
    <location>
        <begin position="546"/>
        <end position="573"/>
    </location>
</feature>
<dbReference type="Gene3D" id="3.40.50.300">
    <property type="entry name" value="P-loop containing nucleotide triphosphate hydrolases"/>
    <property type="match status" value="1"/>
</dbReference>
<keyword evidence="3" id="KW-0547">Nucleotide-binding</keyword>
<keyword evidence="6 8" id="KW-0472">Membrane</keyword>
<dbReference type="PROSITE" id="PS50893">
    <property type="entry name" value="ABC_TRANSPORTER_2"/>
    <property type="match status" value="1"/>
</dbReference>
<protein>
    <submittedName>
        <fullName evidence="10">ATP-binding cassette sub-family H member 2</fullName>
    </submittedName>
</protein>
<feature type="transmembrane region" description="Helical" evidence="8">
    <location>
        <begin position="671"/>
        <end position="693"/>
    </location>
</feature>
<evidence type="ECO:0000313" key="10">
    <source>
        <dbReference type="EMBL" id="QAA95935.1"/>
    </source>
</evidence>
<dbReference type="PANTHER" id="PTHR43038">
    <property type="entry name" value="ATP-BINDING CASSETTE, SUB-FAMILY H, MEMBER 1"/>
    <property type="match status" value="1"/>
</dbReference>
<dbReference type="CDD" id="cd03230">
    <property type="entry name" value="ABC_DR_subfamily_A"/>
    <property type="match status" value="1"/>
</dbReference>
<dbReference type="EMBL" id="MH172528">
    <property type="protein sequence ID" value="QAA95935.1"/>
    <property type="molecule type" value="mRNA"/>
</dbReference>
<proteinExistence type="evidence at transcript level"/>
<dbReference type="SMART" id="SM00382">
    <property type="entry name" value="AAA"/>
    <property type="match status" value="1"/>
</dbReference>
<dbReference type="InterPro" id="IPR003439">
    <property type="entry name" value="ABC_transporter-like_ATP-bd"/>
</dbReference>
<gene>
    <name evidence="10" type="primary">ABCH2</name>
</gene>
<organism evidence="10">
    <name type="scientific">Diaphorina citri</name>
    <name type="common">Asian citrus psyllid</name>
    <dbReference type="NCBI Taxonomy" id="121845"/>
    <lineage>
        <taxon>Eukaryota</taxon>
        <taxon>Metazoa</taxon>
        <taxon>Ecdysozoa</taxon>
        <taxon>Arthropoda</taxon>
        <taxon>Hexapoda</taxon>
        <taxon>Insecta</taxon>
        <taxon>Pterygota</taxon>
        <taxon>Neoptera</taxon>
        <taxon>Paraneoptera</taxon>
        <taxon>Hemiptera</taxon>
        <taxon>Sternorrhyncha</taxon>
        <taxon>Psylloidea</taxon>
        <taxon>Psyllidae</taxon>
        <taxon>Diaphorininae</taxon>
        <taxon>Diaphorina</taxon>
    </lineage>
</organism>
<dbReference type="GO" id="GO:0016887">
    <property type="term" value="F:ATP hydrolysis activity"/>
    <property type="evidence" value="ECO:0007669"/>
    <property type="project" value="InterPro"/>
</dbReference>
<dbReference type="PANTHER" id="PTHR43038:SF3">
    <property type="entry name" value="ABC TRANSPORTER G FAMILY MEMBER 20 ISOFORM X1"/>
    <property type="match status" value="1"/>
</dbReference>
<feature type="region of interest" description="Disordered" evidence="7">
    <location>
        <begin position="252"/>
        <end position="281"/>
    </location>
</feature>
<dbReference type="SUPFAM" id="SSF52540">
    <property type="entry name" value="P-loop containing nucleoside triphosphate hydrolases"/>
    <property type="match status" value="1"/>
</dbReference>
<dbReference type="InterPro" id="IPR003593">
    <property type="entry name" value="AAA+_ATPase"/>
</dbReference>
<dbReference type="GO" id="GO:0016020">
    <property type="term" value="C:membrane"/>
    <property type="evidence" value="ECO:0007669"/>
    <property type="project" value="UniProtKB-SubCell"/>
</dbReference>
<keyword evidence="2 8" id="KW-0812">Transmembrane</keyword>
<evidence type="ECO:0000256" key="2">
    <source>
        <dbReference type="ARBA" id="ARBA00022692"/>
    </source>
</evidence>
<dbReference type="InterPro" id="IPR013525">
    <property type="entry name" value="ABC2_TM"/>
</dbReference>
<sequence length="703" mass="78396">MRKISIKRIDPEIIEVKHSVAVTSAYKKIGNHVVLKGLNLNVPENKIYGLLGPSGCGKTTLLNCIVGRNTLDAGTIKLSFRQISDIGYMPQELALHGELSIRETFRYYGYMFDMTDDQIETRSKEILKLLELPPANKIVGALSGGQQRRISFAVSLLHNPKLLILDEPTVGLDPILSQIIWDRLKEMALNGKTIIITTHYIEEAKGAHNIGLMRDGALLAEQSPSSLLAAHNCQYLEDAFLQLCQKQESKMNSQESRLEEETANKLKSATKTHPSAPLTPQEMPIDVGKQFAMARFKAQLLKNLYLLKRNVVFTLFLVFLPVIQVSTFNIACGHDPKQLSLAVVNRELSSGISDCSPLSVHSCFLDHNETQHMSCRLLDKLRAKTFKIVEFSDIESGKMAVSKNIAWGLLYFAENYTISLAERLNLGQSIDDGVVESGMIDTWIDKSNQYIGRLVHHDIVESLVEALEDALELCQLNKKLANIPLQLEDAIYGNNHPAFIHYAAPAILCLCAFYLPAIYTGAAILSEKEGGLIERIMISGMKFIEIATAHLFVQFVFLGMQTIMLMVVMYIIFDNPYLGDTLTTFSLIFLIGVDGMFFGFLIALLSKSQTEAAYFGIGSNFLLKFLCGLLWPTEGIHIILRTLSLFLPLTMATEALRSLTTRGWTISHPVVFSGFASTIAWIAVFCVLSFIVLRTKKDLWSTK</sequence>
<dbReference type="GO" id="GO:0005524">
    <property type="term" value="F:ATP binding"/>
    <property type="evidence" value="ECO:0007669"/>
    <property type="project" value="UniProtKB-KW"/>
</dbReference>
<dbReference type="Pfam" id="PF12698">
    <property type="entry name" value="ABC2_membrane_3"/>
    <property type="match status" value="1"/>
</dbReference>
<evidence type="ECO:0000256" key="1">
    <source>
        <dbReference type="ARBA" id="ARBA00004141"/>
    </source>
</evidence>
<feature type="transmembrane region" description="Helical" evidence="8">
    <location>
        <begin position="585"/>
        <end position="605"/>
    </location>
</feature>
<comment type="subcellular location">
    <subcellularLocation>
        <location evidence="1">Membrane</location>
        <topology evidence="1">Multi-pass membrane protein</topology>
    </subcellularLocation>
</comment>
<name>A0A3R5SMQ6_DIACI</name>
<evidence type="ECO:0000256" key="5">
    <source>
        <dbReference type="ARBA" id="ARBA00022989"/>
    </source>
</evidence>
<dbReference type="Pfam" id="PF00005">
    <property type="entry name" value="ABC_tran"/>
    <property type="match status" value="1"/>
</dbReference>
<keyword evidence="4 10" id="KW-0067">ATP-binding</keyword>
<evidence type="ECO:0000256" key="6">
    <source>
        <dbReference type="ARBA" id="ARBA00023136"/>
    </source>
</evidence>
<reference evidence="10" key="1">
    <citation type="submission" date="2018-04" db="EMBL/GenBank/DDBJ databases">
        <title>The ABC transporter gene family of Asian Citrus Psyllid, Diaphorina citri.</title>
        <authorList>
            <person name="Wang Z."/>
            <person name="Zeng X."/>
        </authorList>
    </citation>
    <scope>NUCLEOTIDE SEQUENCE</scope>
</reference>
<dbReference type="GO" id="GO:0140359">
    <property type="term" value="F:ABC-type transporter activity"/>
    <property type="evidence" value="ECO:0007669"/>
    <property type="project" value="InterPro"/>
</dbReference>
<feature type="transmembrane region" description="Helical" evidence="8">
    <location>
        <begin position="612"/>
        <end position="632"/>
    </location>
</feature>
<evidence type="ECO:0000256" key="4">
    <source>
        <dbReference type="ARBA" id="ARBA00022840"/>
    </source>
</evidence>
<feature type="domain" description="ABC transporter" evidence="9">
    <location>
        <begin position="20"/>
        <end position="240"/>
    </location>
</feature>
<accession>A0A3R5SMQ6</accession>
<dbReference type="InterPro" id="IPR027417">
    <property type="entry name" value="P-loop_NTPase"/>
</dbReference>
<dbReference type="PROSITE" id="PS00211">
    <property type="entry name" value="ABC_TRANSPORTER_1"/>
    <property type="match status" value="1"/>
</dbReference>
<evidence type="ECO:0000256" key="8">
    <source>
        <dbReference type="SAM" id="Phobius"/>
    </source>
</evidence>
<evidence type="ECO:0000256" key="7">
    <source>
        <dbReference type="SAM" id="MobiDB-lite"/>
    </source>
</evidence>
<dbReference type="AlphaFoldDB" id="A0A3R5SMQ6"/>